<feature type="transmembrane region" description="Helical" evidence="1">
    <location>
        <begin position="36"/>
        <end position="56"/>
    </location>
</feature>
<proteinExistence type="predicted"/>
<name>A0A426U4D6_9CHLR</name>
<keyword evidence="1" id="KW-0812">Transmembrane</keyword>
<comment type="caution">
    <text evidence="2">The sequence shown here is derived from an EMBL/GenBank/DDBJ whole genome shotgun (WGS) entry which is preliminary data.</text>
</comment>
<dbReference type="EMBL" id="RSAS01000240">
    <property type="protein sequence ID" value="RRR74773.1"/>
    <property type="molecule type" value="Genomic_DNA"/>
</dbReference>
<dbReference type="Proteomes" id="UP000280307">
    <property type="component" value="Unassembled WGS sequence"/>
</dbReference>
<keyword evidence="1" id="KW-1133">Transmembrane helix</keyword>
<sequence length="126" mass="13846">MPSPVFLIPLAVSAILGAIGGSAFQWLHPQRAWEIFTAAFLWTLISAAGTTIGRFVSERLRRDQWRRALWLAHVQSFPLTTIFLLVAIPFSLRAILVPSILPVLYGATLVEALALAALGVFTSKFK</sequence>
<organism evidence="2 3">
    <name type="scientific">Candidatus Viridilinea halotolerans</name>
    <dbReference type="NCBI Taxonomy" id="2491704"/>
    <lineage>
        <taxon>Bacteria</taxon>
        <taxon>Bacillati</taxon>
        <taxon>Chloroflexota</taxon>
        <taxon>Chloroflexia</taxon>
        <taxon>Chloroflexales</taxon>
        <taxon>Chloroflexineae</taxon>
        <taxon>Oscillochloridaceae</taxon>
        <taxon>Candidatus Viridilinea</taxon>
    </lineage>
</organism>
<evidence type="ECO:0000313" key="2">
    <source>
        <dbReference type="EMBL" id="RRR74773.1"/>
    </source>
</evidence>
<evidence type="ECO:0000256" key="1">
    <source>
        <dbReference type="SAM" id="Phobius"/>
    </source>
</evidence>
<evidence type="ECO:0000313" key="3">
    <source>
        <dbReference type="Proteomes" id="UP000280307"/>
    </source>
</evidence>
<keyword evidence="1" id="KW-0472">Membrane</keyword>
<dbReference type="AlphaFoldDB" id="A0A426U4D6"/>
<accession>A0A426U4D6</accession>
<feature type="transmembrane region" description="Helical" evidence="1">
    <location>
        <begin position="100"/>
        <end position="121"/>
    </location>
</feature>
<feature type="transmembrane region" description="Helical" evidence="1">
    <location>
        <begin position="68"/>
        <end position="88"/>
    </location>
</feature>
<reference evidence="2 3" key="1">
    <citation type="submission" date="2018-12" db="EMBL/GenBank/DDBJ databases">
        <title>Genome Sequence of Candidatus Viridilinea halotolerans isolated from saline sulfide-rich spring.</title>
        <authorList>
            <person name="Grouzdev D.S."/>
            <person name="Burganskaya E.I."/>
            <person name="Krutkina M.S."/>
            <person name="Sukhacheva M.V."/>
            <person name="Gorlenko V.M."/>
        </authorList>
    </citation>
    <scope>NUCLEOTIDE SEQUENCE [LARGE SCALE GENOMIC DNA]</scope>
    <source>
        <strain evidence="2">Chok-6</strain>
    </source>
</reference>
<protein>
    <submittedName>
        <fullName evidence="2">Uncharacterized protein</fullName>
    </submittedName>
</protein>
<gene>
    <name evidence="2" type="ORF">EI684_06290</name>
</gene>